<dbReference type="CDD" id="cd06579">
    <property type="entry name" value="TM_PBP1_transp_AraH_like"/>
    <property type="match status" value="1"/>
</dbReference>
<comment type="function">
    <text evidence="9">Part of the ABC transporter complex LsrABCD involved in autoinducer 2 (AI-2) import. Probably responsible for the translocation of the substrate across the membrane.</text>
</comment>
<feature type="transmembrane region" description="Helical" evidence="11">
    <location>
        <begin position="12"/>
        <end position="30"/>
    </location>
</feature>
<dbReference type="PANTHER" id="PTHR32196:SF71">
    <property type="entry name" value="AUTOINDUCER 2 IMPORT SYSTEM PERMEASE PROTEIN LSRD"/>
    <property type="match status" value="1"/>
</dbReference>
<evidence type="ECO:0000256" key="1">
    <source>
        <dbReference type="ARBA" id="ARBA00004651"/>
    </source>
</evidence>
<evidence type="ECO:0000256" key="8">
    <source>
        <dbReference type="ARBA" id="ARBA00023136"/>
    </source>
</evidence>
<reference evidence="13" key="1">
    <citation type="journal article" date="2019" name="Int. J. Syst. Evol. Microbiol.">
        <title>The Global Catalogue of Microorganisms (GCM) 10K type strain sequencing project: providing services to taxonomists for standard genome sequencing and annotation.</title>
        <authorList>
            <consortium name="The Broad Institute Genomics Platform"/>
            <consortium name="The Broad Institute Genome Sequencing Center for Infectious Disease"/>
            <person name="Wu L."/>
            <person name="Ma J."/>
        </authorList>
    </citation>
    <scope>NUCLEOTIDE SEQUENCE [LARGE SCALE GENOMIC DNA]</scope>
    <source>
        <strain evidence="13">CCM 7427</strain>
    </source>
</reference>
<keyword evidence="3" id="KW-0813">Transport</keyword>
<organism evidence="12 13">
    <name type="scientific">Devosia albogilva</name>
    <dbReference type="NCBI Taxonomy" id="429726"/>
    <lineage>
        <taxon>Bacteria</taxon>
        <taxon>Pseudomonadati</taxon>
        <taxon>Pseudomonadota</taxon>
        <taxon>Alphaproteobacteria</taxon>
        <taxon>Hyphomicrobiales</taxon>
        <taxon>Devosiaceae</taxon>
        <taxon>Devosia</taxon>
    </lineage>
</organism>
<keyword evidence="7 11" id="KW-1133">Transmembrane helix</keyword>
<keyword evidence="5" id="KW-0997">Cell inner membrane</keyword>
<evidence type="ECO:0000256" key="11">
    <source>
        <dbReference type="SAM" id="Phobius"/>
    </source>
</evidence>
<evidence type="ECO:0000256" key="3">
    <source>
        <dbReference type="ARBA" id="ARBA00022448"/>
    </source>
</evidence>
<evidence type="ECO:0000313" key="13">
    <source>
        <dbReference type="Proteomes" id="UP001597521"/>
    </source>
</evidence>
<feature type="transmembrane region" description="Helical" evidence="11">
    <location>
        <begin position="89"/>
        <end position="111"/>
    </location>
</feature>
<evidence type="ECO:0000313" key="12">
    <source>
        <dbReference type="EMBL" id="MFD2647375.1"/>
    </source>
</evidence>
<sequence>MKRFFSSWEVVLVLVLILELAVFGIINPRFLNPSNLIYGTSDFVHIGILALPLTLVIISGGIDVSFASLVGLCAIVFGVANFFGVPLPLSLALALATGGAAGAFNATVIHVSRIQPLVVTLGTMYLFGGTATVLSGAVGAGGYEGIGNFPGEFTSFGYLELFGLPAMLWLFAALAVFFVVALHVTRFGRGVYLVGQSENASRYSGIAVGRVQFATYVMMGLGAAIAGLMLSAYFGSARVDLGTTSLLPAITVAVLGGASIYGGQGSVLGTLIAVFIIGFLQQGLQMAGVSSQVSSALSGGLLVVVVALRQGGALMANFIAAGRSARTAAPQLIVEEKTSA</sequence>
<evidence type="ECO:0000256" key="4">
    <source>
        <dbReference type="ARBA" id="ARBA00022475"/>
    </source>
</evidence>
<feature type="transmembrane region" description="Helical" evidence="11">
    <location>
        <begin position="213"/>
        <end position="235"/>
    </location>
</feature>
<evidence type="ECO:0000256" key="6">
    <source>
        <dbReference type="ARBA" id="ARBA00022692"/>
    </source>
</evidence>
<dbReference type="Pfam" id="PF02653">
    <property type="entry name" value="BPD_transp_2"/>
    <property type="match status" value="1"/>
</dbReference>
<comment type="subcellular location">
    <subcellularLocation>
        <location evidence="1">Cell membrane</location>
        <topology evidence="1">Multi-pass membrane protein</topology>
    </subcellularLocation>
</comment>
<evidence type="ECO:0000256" key="5">
    <source>
        <dbReference type="ARBA" id="ARBA00022519"/>
    </source>
</evidence>
<evidence type="ECO:0000256" key="2">
    <source>
        <dbReference type="ARBA" id="ARBA00011262"/>
    </source>
</evidence>
<comment type="caution">
    <text evidence="12">The sequence shown here is derived from an EMBL/GenBank/DDBJ whole genome shotgun (WGS) entry which is preliminary data.</text>
</comment>
<feature type="transmembrane region" description="Helical" evidence="11">
    <location>
        <begin position="64"/>
        <end position="83"/>
    </location>
</feature>
<dbReference type="PANTHER" id="PTHR32196">
    <property type="entry name" value="ABC TRANSPORTER PERMEASE PROTEIN YPHD-RELATED-RELATED"/>
    <property type="match status" value="1"/>
</dbReference>
<keyword evidence="13" id="KW-1185">Reference proteome</keyword>
<feature type="transmembrane region" description="Helical" evidence="11">
    <location>
        <begin position="296"/>
        <end position="320"/>
    </location>
</feature>
<accession>A0ABW5QIB5</accession>
<dbReference type="Proteomes" id="UP001597521">
    <property type="component" value="Unassembled WGS sequence"/>
</dbReference>
<protein>
    <recommendedName>
        <fullName evidence="10">Autoinducer 2 import system permease protein LsrD</fullName>
    </recommendedName>
</protein>
<gene>
    <name evidence="12" type="ORF">ACFSX5_06130</name>
</gene>
<evidence type="ECO:0000256" key="9">
    <source>
        <dbReference type="ARBA" id="ARBA00025439"/>
    </source>
</evidence>
<evidence type="ECO:0000256" key="7">
    <source>
        <dbReference type="ARBA" id="ARBA00022989"/>
    </source>
</evidence>
<keyword evidence="6 11" id="KW-0812">Transmembrane</keyword>
<feature type="transmembrane region" description="Helical" evidence="11">
    <location>
        <begin position="241"/>
        <end position="260"/>
    </location>
</feature>
<comment type="subunit">
    <text evidence="2">The complex is composed of two ATP-binding proteins (LsrA), two transmembrane proteins (LsrC and LsrD) and a solute-binding protein (LsrB).</text>
</comment>
<feature type="transmembrane region" description="Helical" evidence="11">
    <location>
        <begin position="161"/>
        <end position="182"/>
    </location>
</feature>
<dbReference type="EMBL" id="JBHUNP010000001">
    <property type="protein sequence ID" value="MFD2647375.1"/>
    <property type="molecule type" value="Genomic_DNA"/>
</dbReference>
<feature type="transmembrane region" description="Helical" evidence="11">
    <location>
        <begin position="118"/>
        <end position="141"/>
    </location>
</feature>
<name>A0ABW5QIB5_9HYPH</name>
<proteinExistence type="predicted"/>
<evidence type="ECO:0000256" key="10">
    <source>
        <dbReference type="ARBA" id="ARBA00039381"/>
    </source>
</evidence>
<keyword evidence="8 11" id="KW-0472">Membrane</keyword>
<feature type="transmembrane region" description="Helical" evidence="11">
    <location>
        <begin position="36"/>
        <end position="57"/>
    </location>
</feature>
<keyword evidence="4" id="KW-1003">Cell membrane</keyword>
<feature type="transmembrane region" description="Helical" evidence="11">
    <location>
        <begin position="267"/>
        <end position="284"/>
    </location>
</feature>
<dbReference type="RefSeq" id="WP_386832403.1">
    <property type="nucleotide sequence ID" value="NZ_JBHUNP010000001.1"/>
</dbReference>
<dbReference type="InterPro" id="IPR001851">
    <property type="entry name" value="ABC_transp_permease"/>
</dbReference>